<name>A0A8J3Y3I0_9ACTN</name>
<sequence length="91" mass="9686">MATVEIYTTQRPSLLPVFCLPTSGAAYGVRAQLPQVHQVQIQSELVRDLVPALRGSNGTTGFRGSEGVKAAKPATAWMTDARGVPPRGRPV</sequence>
<keyword evidence="2" id="KW-1185">Reference proteome</keyword>
<evidence type="ECO:0000313" key="1">
    <source>
        <dbReference type="EMBL" id="GIJ01006.1"/>
    </source>
</evidence>
<dbReference type="EMBL" id="BOOY01000002">
    <property type="protein sequence ID" value="GIJ01006.1"/>
    <property type="molecule type" value="Genomic_DNA"/>
</dbReference>
<dbReference type="AlphaFoldDB" id="A0A8J3Y3I0"/>
<gene>
    <name evidence="1" type="ORF">Sya03_03580</name>
</gene>
<evidence type="ECO:0000313" key="2">
    <source>
        <dbReference type="Proteomes" id="UP000652013"/>
    </source>
</evidence>
<proteinExistence type="predicted"/>
<dbReference type="Proteomes" id="UP000652013">
    <property type="component" value="Unassembled WGS sequence"/>
</dbReference>
<protein>
    <submittedName>
        <fullName evidence="1">Uncharacterized protein</fullName>
    </submittedName>
</protein>
<comment type="caution">
    <text evidence="1">The sequence shown here is derived from an EMBL/GenBank/DDBJ whole genome shotgun (WGS) entry which is preliminary data.</text>
</comment>
<accession>A0A8J3Y3I0</accession>
<reference evidence="1" key="1">
    <citation type="submission" date="2021-01" db="EMBL/GenBank/DDBJ databases">
        <title>Whole genome shotgun sequence of Spirilliplanes yamanashiensis NBRC 15828.</title>
        <authorList>
            <person name="Komaki H."/>
            <person name="Tamura T."/>
        </authorList>
    </citation>
    <scope>NUCLEOTIDE SEQUENCE</scope>
    <source>
        <strain evidence="1">NBRC 15828</strain>
    </source>
</reference>
<organism evidence="1 2">
    <name type="scientific">Spirilliplanes yamanashiensis</name>
    <dbReference type="NCBI Taxonomy" id="42233"/>
    <lineage>
        <taxon>Bacteria</taxon>
        <taxon>Bacillati</taxon>
        <taxon>Actinomycetota</taxon>
        <taxon>Actinomycetes</taxon>
        <taxon>Micromonosporales</taxon>
        <taxon>Micromonosporaceae</taxon>
        <taxon>Spirilliplanes</taxon>
    </lineage>
</organism>